<dbReference type="HAMAP" id="MF_01013">
    <property type="entry name" value="HisF"/>
    <property type="match status" value="1"/>
</dbReference>
<dbReference type="InterPro" id="IPR013785">
    <property type="entry name" value="Aldolase_TIM"/>
</dbReference>
<evidence type="ECO:0000256" key="4">
    <source>
        <dbReference type="ARBA" id="ARBA00011152"/>
    </source>
</evidence>
<dbReference type="GO" id="GO:0000105">
    <property type="term" value="P:L-histidine biosynthetic process"/>
    <property type="evidence" value="ECO:0007669"/>
    <property type="project" value="UniProtKB-UniRule"/>
</dbReference>
<name>A0A1F2WGI8_9ACTN</name>
<evidence type="ECO:0000256" key="6">
    <source>
        <dbReference type="ARBA" id="ARBA00022605"/>
    </source>
</evidence>
<comment type="pathway">
    <text evidence="2 11">Amino-acid biosynthesis; L-histidine biosynthesis; L-histidine from 5-phospho-alpha-D-ribose 1-diphosphate: step 5/9.</text>
</comment>
<keyword evidence="7 11" id="KW-0368">Histidine biosynthesis</keyword>
<comment type="function">
    <text evidence="9 11">IGPS catalyzes the conversion of PRFAR and glutamine to IGP, AICAR and glutamate. The HisF subunit catalyzes the cyclization activity that produces IGP and AICAR from PRFAR using the ammonia provided by the HisH subunit.</text>
</comment>
<evidence type="ECO:0000256" key="8">
    <source>
        <dbReference type="ARBA" id="ARBA00023239"/>
    </source>
</evidence>
<protein>
    <recommendedName>
        <fullName evidence="11">Imidazole glycerol phosphate synthase subunit HisF</fullName>
        <ecNumber evidence="11">4.3.2.10</ecNumber>
    </recommendedName>
    <alternativeName>
        <fullName evidence="11">IGP synthase cyclase subunit</fullName>
    </alternativeName>
    <alternativeName>
        <fullName evidence="11">IGP synthase subunit HisF</fullName>
    </alternativeName>
    <alternativeName>
        <fullName evidence="11">ImGP synthase subunit HisF</fullName>
        <shortName evidence="11">IGPS subunit HisF</shortName>
    </alternativeName>
</protein>
<dbReference type="CDD" id="cd04731">
    <property type="entry name" value="HisF"/>
    <property type="match status" value="1"/>
</dbReference>
<feature type="active site" evidence="11">
    <location>
        <position position="11"/>
    </location>
</feature>
<keyword evidence="5 11" id="KW-0963">Cytoplasm</keyword>
<evidence type="ECO:0000256" key="11">
    <source>
        <dbReference type="HAMAP-Rule" id="MF_01013"/>
    </source>
</evidence>
<evidence type="ECO:0000256" key="1">
    <source>
        <dbReference type="ARBA" id="ARBA00004496"/>
    </source>
</evidence>
<comment type="caution">
    <text evidence="13">The sequence shown here is derived from an EMBL/GenBank/DDBJ whole genome shotgun (WGS) entry which is preliminary data.</text>
</comment>
<sequence>MHCVRIIPCLDVDKGRVVKGINFVDIRDAGDPVELGAVYDAEGADELVFLDITASHEQRGLVFEMASHVAEKVFIPFTVGGGIRDADDIRRMLATGSDKISLNTAAVQNPQLIASSARRFGSQCVVIAIDAKMRSAEHWEVVIHGGRTPTGIDAIEWARKVESLGAGEILLTSMDRDGTKEGYDIPLTRAICEAVNLPVIASGGAGNLDHLADVISQTGADAVLAASIFHYGEYSIKEAKEFLADKGIPVRKTDA</sequence>
<dbReference type="InterPro" id="IPR050064">
    <property type="entry name" value="IGPS_HisA/HisF"/>
</dbReference>
<dbReference type="Pfam" id="PF00977">
    <property type="entry name" value="His_biosynth"/>
    <property type="match status" value="1"/>
</dbReference>
<gene>
    <name evidence="11" type="primary">hisF</name>
    <name evidence="13" type="ORF">A2Y75_04505</name>
</gene>
<evidence type="ECO:0000256" key="9">
    <source>
        <dbReference type="ARBA" id="ARBA00025475"/>
    </source>
</evidence>
<comment type="similarity">
    <text evidence="3 11 12">Belongs to the HisA/HisF family.</text>
</comment>
<dbReference type="GO" id="GO:0005737">
    <property type="term" value="C:cytoplasm"/>
    <property type="evidence" value="ECO:0007669"/>
    <property type="project" value="UniProtKB-SubCell"/>
</dbReference>
<dbReference type="AlphaFoldDB" id="A0A1F2WGI8"/>
<dbReference type="UniPathway" id="UPA00031">
    <property type="reaction ID" value="UER00010"/>
</dbReference>
<dbReference type="InterPro" id="IPR006062">
    <property type="entry name" value="His_biosynth"/>
</dbReference>
<accession>A0A1F2WGI8</accession>
<dbReference type="SUPFAM" id="SSF51366">
    <property type="entry name" value="Ribulose-phoshate binding barrel"/>
    <property type="match status" value="1"/>
</dbReference>
<dbReference type="InterPro" id="IPR004651">
    <property type="entry name" value="HisF"/>
</dbReference>
<evidence type="ECO:0000256" key="5">
    <source>
        <dbReference type="ARBA" id="ARBA00022490"/>
    </source>
</evidence>
<dbReference type="PANTHER" id="PTHR21235:SF2">
    <property type="entry name" value="IMIDAZOLE GLYCEROL PHOSPHATE SYNTHASE HISHF"/>
    <property type="match status" value="1"/>
</dbReference>
<evidence type="ECO:0000313" key="13">
    <source>
        <dbReference type="EMBL" id="OFW55982.1"/>
    </source>
</evidence>
<evidence type="ECO:0000256" key="3">
    <source>
        <dbReference type="ARBA" id="ARBA00009667"/>
    </source>
</evidence>
<dbReference type="Proteomes" id="UP000177876">
    <property type="component" value="Unassembled WGS sequence"/>
</dbReference>
<dbReference type="EC" id="4.3.2.10" evidence="11"/>
<keyword evidence="6 11" id="KW-0028">Amino-acid biosynthesis</keyword>
<evidence type="ECO:0000256" key="12">
    <source>
        <dbReference type="RuleBase" id="RU003657"/>
    </source>
</evidence>
<reference evidence="13 14" key="1">
    <citation type="journal article" date="2016" name="Nat. Commun.">
        <title>Thousands of microbial genomes shed light on interconnected biogeochemical processes in an aquifer system.</title>
        <authorList>
            <person name="Anantharaman K."/>
            <person name="Brown C.T."/>
            <person name="Hug L.A."/>
            <person name="Sharon I."/>
            <person name="Castelle C.J."/>
            <person name="Probst A.J."/>
            <person name="Thomas B.C."/>
            <person name="Singh A."/>
            <person name="Wilkins M.J."/>
            <person name="Karaoz U."/>
            <person name="Brodie E.L."/>
            <person name="Williams K.H."/>
            <person name="Hubbard S.S."/>
            <person name="Banfield J.F."/>
        </authorList>
    </citation>
    <scope>NUCLEOTIDE SEQUENCE [LARGE SCALE GENOMIC DNA]</scope>
</reference>
<dbReference type="NCBIfam" id="TIGR00735">
    <property type="entry name" value="hisF"/>
    <property type="match status" value="1"/>
</dbReference>
<dbReference type="EMBL" id="MELK01000050">
    <property type="protein sequence ID" value="OFW55982.1"/>
    <property type="molecule type" value="Genomic_DNA"/>
</dbReference>
<dbReference type="STRING" id="1797197.A2Y75_04505"/>
<evidence type="ECO:0000313" key="14">
    <source>
        <dbReference type="Proteomes" id="UP000177876"/>
    </source>
</evidence>
<dbReference type="Gene3D" id="3.20.20.70">
    <property type="entry name" value="Aldolase class I"/>
    <property type="match status" value="1"/>
</dbReference>
<dbReference type="PANTHER" id="PTHR21235">
    <property type="entry name" value="IMIDAZOLE GLYCEROL PHOSPHATE SYNTHASE SUBUNIT HISF/H IGP SYNTHASE SUBUNIT HISF/H"/>
    <property type="match status" value="1"/>
</dbReference>
<keyword evidence="8 11" id="KW-0456">Lyase</keyword>
<comment type="subunit">
    <text evidence="4 11">Heterodimer of HisH and HisF.</text>
</comment>
<evidence type="ECO:0000256" key="7">
    <source>
        <dbReference type="ARBA" id="ARBA00023102"/>
    </source>
</evidence>
<dbReference type="GO" id="GO:0016829">
    <property type="term" value="F:lyase activity"/>
    <property type="evidence" value="ECO:0007669"/>
    <property type="project" value="UniProtKB-KW"/>
</dbReference>
<evidence type="ECO:0000256" key="2">
    <source>
        <dbReference type="ARBA" id="ARBA00005091"/>
    </source>
</evidence>
<proteinExistence type="inferred from homology"/>
<organism evidence="13 14">
    <name type="scientific">Candidatus Solincola sediminis</name>
    <dbReference type="NCBI Taxonomy" id="1797199"/>
    <lineage>
        <taxon>Bacteria</taxon>
        <taxon>Bacillati</taxon>
        <taxon>Actinomycetota</taxon>
        <taxon>Candidatus Geothermincolia</taxon>
        <taxon>Candidatus Geothermincolales</taxon>
        <taxon>Candidatus Geothermincolaceae</taxon>
        <taxon>Candidatus Solincola</taxon>
    </lineage>
</organism>
<comment type="catalytic activity">
    <reaction evidence="10 11">
        <text>5-[(5-phospho-1-deoxy-D-ribulos-1-ylimino)methylamino]-1-(5-phospho-beta-D-ribosyl)imidazole-4-carboxamide + L-glutamine = D-erythro-1-(imidazol-4-yl)glycerol 3-phosphate + 5-amino-1-(5-phospho-beta-D-ribosyl)imidazole-4-carboxamide + L-glutamate + H(+)</text>
        <dbReference type="Rhea" id="RHEA:24793"/>
        <dbReference type="ChEBI" id="CHEBI:15378"/>
        <dbReference type="ChEBI" id="CHEBI:29985"/>
        <dbReference type="ChEBI" id="CHEBI:58278"/>
        <dbReference type="ChEBI" id="CHEBI:58359"/>
        <dbReference type="ChEBI" id="CHEBI:58475"/>
        <dbReference type="ChEBI" id="CHEBI:58525"/>
        <dbReference type="EC" id="4.3.2.10"/>
    </reaction>
</comment>
<dbReference type="GO" id="GO:0000107">
    <property type="term" value="F:imidazoleglycerol-phosphate synthase activity"/>
    <property type="evidence" value="ECO:0007669"/>
    <property type="project" value="UniProtKB-UniRule"/>
</dbReference>
<feature type="active site" evidence="11">
    <location>
        <position position="130"/>
    </location>
</feature>
<comment type="subcellular location">
    <subcellularLocation>
        <location evidence="1 11">Cytoplasm</location>
    </subcellularLocation>
</comment>
<evidence type="ECO:0000256" key="10">
    <source>
        <dbReference type="ARBA" id="ARBA00047838"/>
    </source>
</evidence>
<dbReference type="FunFam" id="3.20.20.70:FF:000006">
    <property type="entry name" value="Imidazole glycerol phosphate synthase subunit HisF"/>
    <property type="match status" value="1"/>
</dbReference>
<dbReference type="InterPro" id="IPR011060">
    <property type="entry name" value="RibuloseP-bd_barrel"/>
</dbReference>